<dbReference type="SMART" id="SM00702">
    <property type="entry name" value="P4Hc"/>
    <property type="match status" value="1"/>
</dbReference>
<dbReference type="OrthoDB" id="420380at2759"/>
<protein>
    <recommendedName>
        <fullName evidence="8">Prolyl 4-hydroxylase alpha subunit domain-containing protein</fullName>
    </recommendedName>
</protein>
<evidence type="ECO:0000313" key="10">
    <source>
        <dbReference type="Proteomes" id="UP000230750"/>
    </source>
</evidence>
<comment type="cofactor">
    <cofactor evidence="1">
        <name>L-ascorbate</name>
        <dbReference type="ChEBI" id="CHEBI:38290"/>
    </cofactor>
</comment>
<evidence type="ECO:0000256" key="3">
    <source>
        <dbReference type="ARBA" id="ARBA00022896"/>
    </source>
</evidence>
<dbReference type="InterPro" id="IPR044862">
    <property type="entry name" value="Pro_4_hyd_alph_FE2OG_OXY"/>
</dbReference>
<feature type="region of interest" description="Disordered" evidence="7">
    <location>
        <begin position="1"/>
        <end position="100"/>
    </location>
</feature>
<dbReference type="InterPro" id="IPR006620">
    <property type="entry name" value="Pro_4_hyd_alph"/>
</dbReference>
<evidence type="ECO:0000256" key="7">
    <source>
        <dbReference type="SAM" id="MobiDB-lite"/>
    </source>
</evidence>
<dbReference type="Gene3D" id="2.60.120.620">
    <property type="entry name" value="q2cbj1_9rhob like domain"/>
    <property type="match status" value="1"/>
</dbReference>
<evidence type="ECO:0000256" key="2">
    <source>
        <dbReference type="ARBA" id="ARBA00022723"/>
    </source>
</evidence>
<feature type="domain" description="Prolyl 4-hydroxylase alpha subunit" evidence="8">
    <location>
        <begin position="170"/>
        <end position="357"/>
    </location>
</feature>
<dbReference type="GO" id="GO:0005783">
    <property type="term" value="C:endoplasmic reticulum"/>
    <property type="evidence" value="ECO:0007669"/>
    <property type="project" value="TreeGrafter"/>
</dbReference>
<keyword evidence="10" id="KW-1185">Reference proteome</keyword>
<dbReference type="EMBL" id="MRZV01000741">
    <property type="protein sequence ID" value="PIK44985.1"/>
    <property type="molecule type" value="Genomic_DNA"/>
</dbReference>
<evidence type="ECO:0000256" key="4">
    <source>
        <dbReference type="ARBA" id="ARBA00022964"/>
    </source>
</evidence>
<evidence type="ECO:0000256" key="1">
    <source>
        <dbReference type="ARBA" id="ARBA00001961"/>
    </source>
</evidence>
<dbReference type="InterPro" id="IPR045054">
    <property type="entry name" value="P4HA-like"/>
</dbReference>
<sequence>MVGGRGGGRGGEREDEGKNGKQDDVKEGEKRQKRSIEKTEDHVEKSKDNVETGSAKEDRTVLKQVAEGKSDFKQKGRSADAMRKEDKSSQKKASTVGDQRLRVEDTKKYKPTIQRSLKIGNFELQGKNIKAEELKPSKSHNSSVRVYKFENFLTERECNGLIQAHKRHVLEFSDVDPIFCCDDISTIEKNVKDAGGKIAISAADLIPETTCLDTKHSEELKSILRWSYSTAFYPGESPFTRVFEERVKQATGLKPSNGGKFQITSYEKGVGYKTHTDCIVGNSDLRDRMGTILVYLDDVPLGGETSFPELGIKVTPKKGMALVWNNMNPDGICEPLSVHTAAKVQEGHKYIIQRWYYHQSFANLGQRAPEPPVPERLSKTARVTCDEYEHGSCRWYDEWNYDHIPDYLQRMNSLS</sequence>
<dbReference type="GO" id="GO:0005506">
    <property type="term" value="F:iron ion binding"/>
    <property type="evidence" value="ECO:0007669"/>
    <property type="project" value="InterPro"/>
</dbReference>
<keyword evidence="2" id="KW-0479">Metal-binding</keyword>
<keyword evidence="5" id="KW-0560">Oxidoreductase</keyword>
<gene>
    <name evidence="9" type="ORF">BSL78_18169</name>
</gene>
<feature type="compositionally biased region" description="Basic and acidic residues" evidence="7">
    <location>
        <begin position="10"/>
        <end position="89"/>
    </location>
</feature>
<keyword evidence="3" id="KW-0847">Vitamin C</keyword>
<evidence type="ECO:0000313" key="9">
    <source>
        <dbReference type="EMBL" id="PIK44985.1"/>
    </source>
</evidence>
<dbReference type="PANTHER" id="PTHR10869">
    <property type="entry name" value="PROLYL 4-HYDROXYLASE ALPHA SUBUNIT"/>
    <property type="match status" value="1"/>
</dbReference>
<dbReference type="FunFam" id="2.60.120.620:FF:000054">
    <property type="entry name" value="Prolyl 4-hydroxylase subunit alpha-1"/>
    <property type="match status" value="1"/>
</dbReference>
<proteinExistence type="predicted"/>
<dbReference type="GO" id="GO:0031418">
    <property type="term" value="F:L-ascorbic acid binding"/>
    <property type="evidence" value="ECO:0007669"/>
    <property type="project" value="UniProtKB-KW"/>
</dbReference>
<evidence type="ECO:0000259" key="8">
    <source>
        <dbReference type="SMART" id="SM00702"/>
    </source>
</evidence>
<keyword evidence="4" id="KW-0223">Dioxygenase</keyword>
<dbReference type="GO" id="GO:0004656">
    <property type="term" value="F:procollagen-proline 4-dioxygenase activity"/>
    <property type="evidence" value="ECO:0007669"/>
    <property type="project" value="TreeGrafter"/>
</dbReference>
<evidence type="ECO:0000256" key="5">
    <source>
        <dbReference type="ARBA" id="ARBA00023002"/>
    </source>
</evidence>
<reference evidence="9 10" key="1">
    <citation type="journal article" date="2017" name="PLoS Biol.">
        <title>The sea cucumber genome provides insights into morphological evolution and visceral regeneration.</title>
        <authorList>
            <person name="Zhang X."/>
            <person name="Sun L."/>
            <person name="Yuan J."/>
            <person name="Sun Y."/>
            <person name="Gao Y."/>
            <person name="Zhang L."/>
            <person name="Li S."/>
            <person name="Dai H."/>
            <person name="Hamel J.F."/>
            <person name="Liu C."/>
            <person name="Yu Y."/>
            <person name="Liu S."/>
            <person name="Lin W."/>
            <person name="Guo K."/>
            <person name="Jin S."/>
            <person name="Xu P."/>
            <person name="Storey K.B."/>
            <person name="Huan P."/>
            <person name="Zhang T."/>
            <person name="Zhou Y."/>
            <person name="Zhang J."/>
            <person name="Lin C."/>
            <person name="Li X."/>
            <person name="Xing L."/>
            <person name="Huo D."/>
            <person name="Sun M."/>
            <person name="Wang L."/>
            <person name="Mercier A."/>
            <person name="Li F."/>
            <person name="Yang H."/>
            <person name="Xiang J."/>
        </authorList>
    </citation>
    <scope>NUCLEOTIDE SEQUENCE [LARGE SCALE GENOMIC DNA]</scope>
    <source>
        <strain evidence="9">Shaxun</strain>
        <tissue evidence="9">Muscle</tissue>
    </source>
</reference>
<dbReference type="Proteomes" id="UP000230750">
    <property type="component" value="Unassembled WGS sequence"/>
</dbReference>
<name>A0A2G8KAI8_STIJA</name>
<dbReference type="STRING" id="307972.A0A2G8KAI8"/>
<organism evidence="9 10">
    <name type="scientific">Stichopus japonicus</name>
    <name type="common">Sea cucumber</name>
    <dbReference type="NCBI Taxonomy" id="307972"/>
    <lineage>
        <taxon>Eukaryota</taxon>
        <taxon>Metazoa</taxon>
        <taxon>Echinodermata</taxon>
        <taxon>Eleutherozoa</taxon>
        <taxon>Echinozoa</taxon>
        <taxon>Holothuroidea</taxon>
        <taxon>Aspidochirotacea</taxon>
        <taxon>Aspidochirotida</taxon>
        <taxon>Stichopodidae</taxon>
        <taxon>Apostichopus</taxon>
    </lineage>
</organism>
<evidence type="ECO:0000256" key="6">
    <source>
        <dbReference type="ARBA" id="ARBA00023004"/>
    </source>
</evidence>
<dbReference type="PANTHER" id="PTHR10869:SF180">
    <property type="entry name" value="FE2OG DIOXYGENASE DOMAIN-CONTAINING PROTEIN"/>
    <property type="match status" value="1"/>
</dbReference>
<accession>A0A2G8KAI8</accession>
<keyword evidence="6" id="KW-0408">Iron</keyword>
<dbReference type="AlphaFoldDB" id="A0A2G8KAI8"/>
<dbReference type="Pfam" id="PF13640">
    <property type="entry name" value="2OG-FeII_Oxy_3"/>
    <property type="match status" value="1"/>
</dbReference>
<comment type="caution">
    <text evidence="9">The sequence shown here is derived from an EMBL/GenBank/DDBJ whole genome shotgun (WGS) entry which is preliminary data.</text>
</comment>